<accession>A0AAV4HY26</accession>
<keyword evidence="2" id="KW-1185">Reference proteome</keyword>
<evidence type="ECO:0000313" key="1">
    <source>
        <dbReference type="EMBL" id="GFS02107.1"/>
    </source>
</evidence>
<reference evidence="1 2" key="1">
    <citation type="journal article" date="2021" name="Elife">
        <title>Chloroplast acquisition without the gene transfer in kleptoplastic sea slugs, Plakobranchus ocellatus.</title>
        <authorList>
            <person name="Maeda T."/>
            <person name="Takahashi S."/>
            <person name="Yoshida T."/>
            <person name="Shimamura S."/>
            <person name="Takaki Y."/>
            <person name="Nagai Y."/>
            <person name="Toyoda A."/>
            <person name="Suzuki Y."/>
            <person name="Arimoto A."/>
            <person name="Ishii H."/>
            <person name="Satoh N."/>
            <person name="Nishiyama T."/>
            <person name="Hasebe M."/>
            <person name="Maruyama T."/>
            <person name="Minagawa J."/>
            <person name="Obokata J."/>
            <person name="Shigenobu S."/>
        </authorList>
    </citation>
    <scope>NUCLEOTIDE SEQUENCE [LARGE SCALE GENOMIC DNA]</scope>
</reference>
<evidence type="ECO:0008006" key="3">
    <source>
        <dbReference type="Google" id="ProtNLM"/>
    </source>
</evidence>
<name>A0AAV4HY26_9GAST</name>
<comment type="caution">
    <text evidence="1">The sequence shown here is derived from an EMBL/GenBank/DDBJ whole genome shotgun (WGS) entry which is preliminary data.</text>
</comment>
<evidence type="ECO:0000313" key="2">
    <source>
        <dbReference type="Proteomes" id="UP000762676"/>
    </source>
</evidence>
<sequence>MIMEVFKPVFQLKWVFSNEFLLISHFYRSTSQVTSARKTAGPPLNLEMVRRSQGGDTLAEPTGIAIFKDLIYVVFRHSDMVMIASKTDTHDWIVFTTINIGVIGMVEVSNSSHHGQC</sequence>
<organism evidence="1 2">
    <name type="scientific">Elysia marginata</name>
    <dbReference type="NCBI Taxonomy" id="1093978"/>
    <lineage>
        <taxon>Eukaryota</taxon>
        <taxon>Metazoa</taxon>
        <taxon>Spiralia</taxon>
        <taxon>Lophotrochozoa</taxon>
        <taxon>Mollusca</taxon>
        <taxon>Gastropoda</taxon>
        <taxon>Heterobranchia</taxon>
        <taxon>Euthyneura</taxon>
        <taxon>Panpulmonata</taxon>
        <taxon>Sacoglossa</taxon>
        <taxon>Placobranchoidea</taxon>
        <taxon>Plakobranchidae</taxon>
        <taxon>Elysia</taxon>
    </lineage>
</organism>
<dbReference type="AlphaFoldDB" id="A0AAV4HY26"/>
<protein>
    <recommendedName>
        <fullName evidence="3">Sema domain-containing protein</fullName>
    </recommendedName>
</protein>
<dbReference type="Proteomes" id="UP000762676">
    <property type="component" value="Unassembled WGS sequence"/>
</dbReference>
<proteinExistence type="predicted"/>
<gene>
    <name evidence="1" type="ORF">ElyMa_006437600</name>
</gene>
<dbReference type="EMBL" id="BMAT01012925">
    <property type="protein sequence ID" value="GFS02107.1"/>
    <property type="molecule type" value="Genomic_DNA"/>
</dbReference>